<evidence type="ECO:0000313" key="1">
    <source>
        <dbReference type="EMBL" id="QHU12687.1"/>
    </source>
</evidence>
<protein>
    <submittedName>
        <fullName evidence="1">Uncharacterized protein</fullName>
    </submittedName>
</protein>
<proteinExistence type="predicted"/>
<organism evidence="1">
    <name type="scientific">viral metagenome</name>
    <dbReference type="NCBI Taxonomy" id="1070528"/>
    <lineage>
        <taxon>unclassified sequences</taxon>
        <taxon>metagenomes</taxon>
        <taxon>organismal metagenomes</taxon>
    </lineage>
</organism>
<name>A0A6C0K7M7_9ZZZZ</name>
<sequence length="224" mass="25235">MSTDDIRLEGFAEHIKGKKIYCIGSSDTALSLMVRSYMASLDNEVAHRGRKVLFIQDGCTATSWLFRMKWDAIFHLRESQDLRLALTYALNAIKPVRIVWAGGEPSVAIFQQLSKVDGLSLFGFGGTPQSTEWDAIFWKGVEAEQIEPALHKRLGIQNTDRYHLKTVLKELKSSDLALVWSSIGESDKRGSLYWFDPAESNQGPVYSREEAAEILKMIADSLQF</sequence>
<accession>A0A6C0K7M7</accession>
<reference evidence="1" key="1">
    <citation type="journal article" date="2020" name="Nature">
        <title>Giant virus diversity and host interactions through global metagenomics.</title>
        <authorList>
            <person name="Schulz F."/>
            <person name="Roux S."/>
            <person name="Paez-Espino D."/>
            <person name="Jungbluth S."/>
            <person name="Walsh D.A."/>
            <person name="Denef V.J."/>
            <person name="McMahon K.D."/>
            <person name="Konstantinidis K.T."/>
            <person name="Eloe-Fadrosh E.A."/>
            <person name="Kyrpides N.C."/>
            <person name="Woyke T."/>
        </authorList>
    </citation>
    <scope>NUCLEOTIDE SEQUENCE</scope>
    <source>
        <strain evidence="1">GVMAG-S-1101172-89</strain>
    </source>
</reference>
<dbReference type="AlphaFoldDB" id="A0A6C0K7M7"/>
<dbReference type="EMBL" id="MN740809">
    <property type="protein sequence ID" value="QHU12687.1"/>
    <property type="molecule type" value="Genomic_DNA"/>
</dbReference>